<dbReference type="PRINTS" id="PR01545">
    <property type="entry name" value="THEMAYE10DUF"/>
</dbReference>
<dbReference type="InterPro" id="IPR017853">
    <property type="entry name" value="GH"/>
</dbReference>
<dbReference type="SUPFAM" id="SSF51445">
    <property type="entry name" value="(Trans)glycosidases"/>
    <property type="match status" value="1"/>
</dbReference>
<dbReference type="InterPro" id="IPR013785">
    <property type="entry name" value="Aldolase_TIM"/>
</dbReference>
<dbReference type="Pfam" id="PF03537">
    <property type="entry name" value="Glyco_hydro_114"/>
    <property type="match status" value="1"/>
</dbReference>
<reference evidence="3 4" key="1">
    <citation type="submission" date="2020-04" db="EMBL/GenBank/DDBJ databases">
        <authorList>
            <person name="De Canck E."/>
        </authorList>
    </citation>
    <scope>NUCLEOTIDE SEQUENCE [LARGE SCALE GENOMIC DNA]</scope>
    <source>
        <strain evidence="3 4">LMG 28138</strain>
    </source>
</reference>
<dbReference type="EMBL" id="CADIKM010000013">
    <property type="protein sequence ID" value="CAB3791049.1"/>
    <property type="molecule type" value="Genomic_DNA"/>
</dbReference>
<evidence type="ECO:0000259" key="2">
    <source>
        <dbReference type="Pfam" id="PF03537"/>
    </source>
</evidence>
<gene>
    <name evidence="3" type="ORF">LMG28138_03100</name>
</gene>
<dbReference type="Gene3D" id="3.20.20.70">
    <property type="entry name" value="Aldolase class I"/>
    <property type="match status" value="1"/>
</dbReference>
<dbReference type="PANTHER" id="PTHR35882">
    <property type="entry name" value="PELA"/>
    <property type="match status" value="1"/>
</dbReference>
<dbReference type="PANTHER" id="PTHR35882:SF2">
    <property type="entry name" value="PELA"/>
    <property type="match status" value="1"/>
</dbReference>
<proteinExistence type="predicted"/>
<feature type="signal peptide" evidence="1">
    <location>
        <begin position="1"/>
        <end position="39"/>
    </location>
</feature>
<evidence type="ECO:0000256" key="1">
    <source>
        <dbReference type="SAM" id="SignalP"/>
    </source>
</evidence>
<protein>
    <recommendedName>
        <fullName evidence="2">Glycoside-hydrolase family GH114 TIM-barrel domain-containing protein</fullName>
    </recommendedName>
</protein>
<keyword evidence="4" id="KW-1185">Reference proteome</keyword>
<sequence>MMKAPSAPTTGKTFQMGRLARALVCVVSAWLAMGRTALADTDPADALHSIAFFYGEHPPVDELARYDAAVIEPDHGFVPPPAIVAPSKPIWYAYVSVGEVHPSRPYFGAIPPGWLHGTNDAWQSSIVDQTSAGWPAFLVDQVVAPLWREGYRGFFLDTLDSYQLVATTDAERAAQQAGLVAVIRAIHKRFPGAYLILNRGFELLPRIHTIVDAVAFESLFRGWDQGRRSYVVVSPQDHDWLLDQARTVRQRYRLPLVSIDYCDPADTACARDTATQIRALGMIPWVADGGLQTMGTGNTAD</sequence>
<evidence type="ECO:0000313" key="3">
    <source>
        <dbReference type="EMBL" id="CAB3791049.1"/>
    </source>
</evidence>
<dbReference type="InterPro" id="IPR016062">
    <property type="entry name" value="TM1410-rel"/>
</dbReference>
<feature type="chain" id="PRO_5028965357" description="Glycoside-hydrolase family GH114 TIM-barrel domain-containing protein" evidence="1">
    <location>
        <begin position="40"/>
        <end position="301"/>
    </location>
</feature>
<dbReference type="InterPro" id="IPR004352">
    <property type="entry name" value="GH114_TIM-barrel"/>
</dbReference>
<organism evidence="3 4">
    <name type="scientific">Pararobbsia alpina</name>
    <dbReference type="NCBI Taxonomy" id="621374"/>
    <lineage>
        <taxon>Bacteria</taxon>
        <taxon>Pseudomonadati</taxon>
        <taxon>Pseudomonadota</taxon>
        <taxon>Betaproteobacteria</taxon>
        <taxon>Burkholderiales</taxon>
        <taxon>Burkholderiaceae</taxon>
        <taxon>Pararobbsia</taxon>
    </lineage>
</organism>
<keyword evidence="1" id="KW-0732">Signal</keyword>
<evidence type="ECO:0000313" key="4">
    <source>
        <dbReference type="Proteomes" id="UP000494115"/>
    </source>
</evidence>
<accession>A0A6S7B8R7</accession>
<name>A0A6S7B8R7_9BURK</name>
<dbReference type="AlphaFoldDB" id="A0A6S7B8R7"/>
<feature type="domain" description="Glycoside-hydrolase family GH114 TIM-barrel" evidence="2">
    <location>
        <begin position="91"/>
        <end position="292"/>
    </location>
</feature>
<dbReference type="Proteomes" id="UP000494115">
    <property type="component" value="Unassembled WGS sequence"/>
</dbReference>